<feature type="region of interest" description="Disordered" evidence="1">
    <location>
        <begin position="33"/>
        <end position="62"/>
    </location>
</feature>
<feature type="region of interest" description="Disordered" evidence="1">
    <location>
        <begin position="90"/>
        <end position="110"/>
    </location>
</feature>
<comment type="caution">
    <text evidence="2">The sequence shown here is derived from an EMBL/GenBank/DDBJ whole genome shotgun (WGS) entry which is preliminary data.</text>
</comment>
<gene>
    <name evidence="2" type="ORF">Cgig2_004007</name>
</gene>
<feature type="compositionally biased region" description="Basic and acidic residues" evidence="1">
    <location>
        <begin position="96"/>
        <end position="105"/>
    </location>
</feature>
<evidence type="ECO:0000313" key="3">
    <source>
        <dbReference type="Proteomes" id="UP001153076"/>
    </source>
</evidence>
<reference evidence="2" key="1">
    <citation type="submission" date="2022-04" db="EMBL/GenBank/DDBJ databases">
        <title>Carnegiea gigantea Genome sequencing and assembly v2.</title>
        <authorList>
            <person name="Copetti D."/>
            <person name="Sanderson M.J."/>
            <person name="Burquez A."/>
            <person name="Wojciechowski M.F."/>
        </authorList>
    </citation>
    <scope>NUCLEOTIDE SEQUENCE</scope>
    <source>
        <strain evidence="2">SGP5-SGP5p</strain>
        <tissue evidence="2">Aerial part</tissue>
    </source>
</reference>
<proteinExistence type="predicted"/>
<evidence type="ECO:0000313" key="2">
    <source>
        <dbReference type="EMBL" id="KAJ8439941.1"/>
    </source>
</evidence>
<keyword evidence="3" id="KW-1185">Reference proteome</keyword>
<sequence>MKVKEKLHLTPKAEHKAQNKGISIGHVNKACSHDDANHLGDKPHNSHSKEGGIGKRHEKLRHDNLSLINNGRSNRRAIWNCQSKPEWAISNGSPNEIRHVSHDENSQQDGNDVLLVDGLTLGGLASNPGHDLWDAQNDRRCQNNDRNQIIQSVNAVVLSLLNGLKGDNDVDAKKVADNNGGKGSATDLGAKKLHVLKDAVDDRERSDNDGRDDATDGGQLAKLMIHIVSDA</sequence>
<protein>
    <submittedName>
        <fullName evidence="2">Uncharacterized protein</fullName>
    </submittedName>
</protein>
<name>A0A9Q1KBN6_9CARY</name>
<dbReference type="Proteomes" id="UP001153076">
    <property type="component" value="Unassembled WGS sequence"/>
</dbReference>
<organism evidence="2 3">
    <name type="scientific">Carnegiea gigantea</name>
    <dbReference type="NCBI Taxonomy" id="171969"/>
    <lineage>
        <taxon>Eukaryota</taxon>
        <taxon>Viridiplantae</taxon>
        <taxon>Streptophyta</taxon>
        <taxon>Embryophyta</taxon>
        <taxon>Tracheophyta</taxon>
        <taxon>Spermatophyta</taxon>
        <taxon>Magnoliopsida</taxon>
        <taxon>eudicotyledons</taxon>
        <taxon>Gunneridae</taxon>
        <taxon>Pentapetalae</taxon>
        <taxon>Caryophyllales</taxon>
        <taxon>Cactineae</taxon>
        <taxon>Cactaceae</taxon>
        <taxon>Cactoideae</taxon>
        <taxon>Echinocereeae</taxon>
        <taxon>Carnegiea</taxon>
    </lineage>
</organism>
<accession>A0A9Q1KBN6</accession>
<evidence type="ECO:0000256" key="1">
    <source>
        <dbReference type="SAM" id="MobiDB-lite"/>
    </source>
</evidence>
<dbReference type="EMBL" id="JAKOGI010000205">
    <property type="protein sequence ID" value="KAJ8439941.1"/>
    <property type="molecule type" value="Genomic_DNA"/>
</dbReference>
<dbReference type="AlphaFoldDB" id="A0A9Q1KBN6"/>